<evidence type="ECO:0000256" key="5">
    <source>
        <dbReference type="SAM" id="MobiDB-lite"/>
    </source>
</evidence>
<name>A0A8B9GU72_ASTMX</name>
<evidence type="ECO:0000313" key="8">
    <source>
        <dbReference type="Proteomes" id="UP000694621"/>
    </source>
</evidence>
<dbReference type="PANTHER" id="PTHR10903">
    <property type="entry name" value="GTPASE, IMAP FAMILY MEMBER-RELATED"/>
    <property type="match status" value="1"/>
</dbReference>
<keyword evidence="3" id="KW-0342">GTP-binding</keyword>
<dbReference type="Ensembl" id="ENSAMXT00005000524.1">
    <property type="protein sequence ID" value="ENSAMXP00005000480.1"/>
    <property type="gene ID" value="ENSAMXG00005000279.1"/>
</dbReference>
<dbReference type="CDD" id="cd01852">
    <property type="entry name" value="AIG1"/>
    <property type="match status" value="1"/>
</dbReference>
<organism evidence="7 8">
    <name type="scientific">Astyanax mexicanus</name>
    <name type="common">Blind cave fish</name>
    <name type="synonym">Astyanax fasciatus mexicanus</name>
    <dbReference type="NCBI Taxonomy" id="7994"/>
    <lineage>
        <taxon>Eukaryota</taxon>
        <taxon>Metazoa</taxon>
        <taxon>Chordata</taxon>
        <taxon>Craniata</taxon>
        <taxon>Vertebrata</taxon>
        <taxon>Euteleostomi</taxon>
        <taxon>Actinopterygii</taxon>
        <taxon>Neopterygii</taxon>
        <taxon>Teleostei</taxon>
        <taxon>Ostariophysi</taxon>
        <taxon>Characiformes</taxon>
        <taxon>Characoidei</taxon>
        <taxon>Acestrorhamphidae</taxon>
        <taxon>Acestrorhamphinae</taxon>
        <taxon>Astyanax</taxon>
    </lineage>
</organism>
<dbReference type="InterPro" id="IPR045058">
    <property type="entry name" value="GIMA/IAN/Toc"/>
</dbReference>
<proteinExistence type="inferred from homology"/>
<dbReference type="SUPFAM" id="SSF52540">
    <property type="entry name" value="P-loop containing nucleoside triphosphate hydrolases"/>
    <property type="match status" value="1"/>
</dbReference>
<dbReference type="PANTHER" id="PTHR10903:SF170">
    <property type="entry name" value="GTPASE IMAP FAMILY MEMBER 7"/>
    <property type="match status" value="1"/>
</dbReference>
<dbReference type="InterPro" id="IPR006703">
    <property type="entry name" value="G_AIG1"/>
</dbReference>
<dbReference type="PROSITE" id="PS51720">
    <property type="entry name" value="G_AIG1"/>
    <property type="match status" value="1"/>
</dbReference>
<evidence type="ECO:0000256" key="3">
    <source>
        <dbReference type="ARBA" id="ARBA00023134"/>
    </source>
</evidence>
<dbReference type="NCBIfam" id="TIGR00231">
    <property type="entry name" value="small_GTP"/>
    <property type="match status" value="1"/>
</dbReference>
<feature type="region of interest" description="Disordered" evidence="5">
    <location>
        <begin position="1"/>
        <end position="26"/>
    </location>
</feature>
<dbReference type="InterPro" id="IPR005225">
    <property type="entry name" value="Small_GTP-bd"/>
</dbReference>
<dbReference type="Pfam" id="PF04548">
    <property type="entry name" value="AIG1"/>
    <property type="match status" value="1"/>
</dbReference>
<accession>A0A8B9GU72</accession>
<evidence type="ECO:0000313" key="7">
    <source>
        <dbReference type="Ensembl" id="ENSAMXP00005000480.1"/>
    </source>
</evidence>
<feature type="coiled-coil region" evidence="4">
    <location>
        <begin position="221"/>
        <end position="289"/>
    </location>
</feature>
<sequence>MAENNDDTCDAATKEPGDSDNMQHPTSMSDMRIVLVGKTGVGKSSTGNTILSKDVFQVSHSAQSVTKDCIKVKEEVDGRKVSVIDTPGLFDTDLTESSIINRLVECIALSCPGPHVFLLVVSVGRFTQEDKQTVERLQWIFGEEATKYTIVLFTRGDRLSAQTIEEYLDSAGDALNQVVEKCGGRYCVFNNEKLDDRSQVVRLIEKIDEMVLESEGGCYTNEMYENVERAIQEREQELRNEMYESAERAFQEREEQLRNEMEENVERAVQEREEELRNQKDQLVRAKDMEIQKLQMELRERLVRDMKKHKFPQLKKVTEQCKQQ</sequence>
<protein>
    <submittedName>
        <fullName evidence="7">GTPase, IMAP family member 7</fullName>
    </submittedName>
</protein>
<dbReference type="FunFam" id="3.40.50.300:FF:000366">
    <property type="entry name" value="GTPase, IMAP family member 2"/>
    <property type="match status" value="1"/>
</dbReference>
<evidence type="ECO:0000256" key="1">
    <source>
        <dbReference type="ARBA" id="ARBA00008535"/>
    </source>
</evidence>
<dbReference type="InterPro" id="IPR027417">
    <property type="entry name" value="P-loop_NTPase"/>
</dbReference>
<dbReference type="Gene3D" id="3.40.50.300">
    <property type="entry name" value="P-loop containing nucleotide triphosphate hydrolases"/>
    <property type="match status" value="1"/>
</dbReference>
<comment type="similarity">
    <text evidence="1">Belongs to the TRAFAC class TrmE-Era-EngA-EngB-Septin-like GTPase superfamily. AIG1/Toc34/Toc159-like paraseptin GTPase family. IAN subfamily.</text>
</comment>
<keyword evidence="4" id="KW-0175">Coiled coil</keyword>
<dbReference type="Proteomes" id="UP000694621">
    <property type="component" value="Unplaced"/>
</dbReference>
<dbReference type="GO" id="GO:0005525">
    <property type="term" value="F:GTP binding"/>
    <property type="evidence" value="ECO:0007669"/>
    <property type="project" value="UniProtKB-KW"/>
</dbReference>
<dbReference type="AlphaFoldDB" id="A0A8B9GU72"/>
<reference evidence="7" key="1">
    <citation type="submission" date="2025-08" db="UniProtKB">
        <authorList>
            <consortium name="Ensembl"/>
        </authorList>
    </citation>
    <scope>IDENTIFICATION</scope>
</reference>
<evidence type="ECO:0000259" key="6">
    <source>
        <dbReference type="PROSITE" id="PS51720"/>
    </source>
</evidence>
<feature type="domain" description="AIG1-type G" evidence="6">
    <location>
        <begin position="28"/>
        <end position="228"/>
    </location>
</feature>
<evidence type="ECO:0000256" key="4">
    <source>
        <dbReference type="SAM" id="Coils"/>
    </source>
</evidence>
<evidence type="ECO:0000256" key="2">
    <source>
        <dbReference type="ARBA" id="ARBA00022741"/>
    </source>
</evidence>
<keyword evidence="2" id="KW-0547">Nucleotide-binding</keyword>